<reference evidence="1 2" key="1">
    <citation type="submission" date="2023-07" db="EMBL/GenBank/DDBJ databases">
        <title>Sequencing the genomes of 1000 actinobacteria strains.</title>
        <authorList>
            <person name="Klenk H.-P."/>
        </authorList>
    </citation>
    <scope>NUCLEOTIDE SEQUENCE [LARGE SCALE GENOMIC DNA]</scope>
    <source>
        <strain evidence="1 2">DSM 40229</strain>
    </source>
</reference>
<comment type="caution">
    <text evidence="1">The sequence shown here is derived from an EMBL/GenBank/DDBJ whole genome shotgun (WGS) entry which is preliminary data.</text>
</comment>
<sequence>MLRTTIRPGFWCECWTQDITEQQTPALVGSYDAYSAVEANDWVATILRTISPALDTATSQEAWTQLYDHRIDTRRALLHREHFTVSITHLGLRITWTVRPALFLPLAHRNGTELPACSLSFKPHTAD</sequence>
<dbReference type="EMBL" id="JAURUD010000001">
    <property type="protein sequence ID" value="MDP9682423.1"/>
    <property type="molecule type" value="Genomic_DNA"/>
</dbReference>
<proteinExistence type="predicted"/>
<dbReference type="Proteomes" id="UP001231675">
    <property type="component" value="Unassembled WGS sequence"/>
</dbReference>
<evidence type="ECO:0000313" key="2">
    <source>
        <dbReference type="Proteomes" id="UP001231675"/>
    </source>
</evidence>
<dbReference type="RefSeq" id="WP_189414563.1">
    <property type="nucleotide sequence ID" value="NZ_BMSM01000003.1"/>
</dbReference>
<organism evidence="1 2">
    <name type="scientific">Streptomyces griseoviridis</name>
    <dbReference type="NCBI Taxonomy" id="45398"/>
    <lineage>
        <taxon>Bacteria</taxon>
        <taxon>Bacillati</taxon>
        <taxon>Actinomycetota</taxon>
        <taxon>Actinomycetes</taxon>
        <taxon>Kitasatosporales</taxon>
        <taxon>Streptomycetaceae</taxon>
        <taxon>Streptomyces</taxon>
    </lineage>
</organism>
<dbReference type="GeneID" id="91551874"/>
<name>A0ABT9LFJ5_STRGD</name>
<protein>
    <submittedName>
        <fullName evidence="1">Uncharacterized protein</fullName>
    </submittedName>
</protein>
<evidence type="ECO:0000313" key="1">
    <source>
        <dbReference type="EMBL" id="MDP9682423.1"/>
    </source>
</evidence>
<keyword evidence="2" id="KW-1185">Reference proteome</keyword>
<gene>
    <name evidence="1" type="ORF">J2S47_002925</name>
</gene>
<accession>A0ABT9LFJ5</accession>